<dbReference type="PROSITE" id="PS50109">
    <property type="entry name" value="HIS_KIN"/>
    <property type="match status" value="1"/>
</dbReference>
<dbReference type="PRINTS" id="PR00344">
    <property type="entry name" value="BCTRLSENSOR"/>
</dbReference>
<dbReference type="InterPro" id="IPR050351">
    <property type="entry name" value="BphY/WalK/GraS-like"/>
</dbReference>
<organism evidence="9 10">
    <name type="scientific">Kaistia geumhonensis</name>
    <dbReference type="NCBI Taxonomy" id="410839"/>
    <lineage>
        <taxon>Bacteria</taxon>
        <taxon>Pseudomonadati</taxon>
        <taxon>Pseudomonadota</taxon>
        <taxon>Alphaproteobacteria</taxon>
        <taxon>Hyphomicrobiales</taxon>
        <taxon>Kaistiaceae</taxon>
        <taxon>Kaistia</taxon>
    </lineage>
</organism>
<evidence type="ECO:0000256" key="3">
    <source>
        <dbReference type="ARBA" id="ARBA00022553"/>
    </source>
</evidence>
<dbReference type="InterPro" id="IPR003661">
    <property type="entry name" value="HisK_dim/P_dom"/>
</dbReference>
<evidence type="ECO:0000256" key="7">
    <source>
        <dbReference type="SAM" id="Phobius"/>
    </source>
</evidence>
<dbReference type="Gene3D" id="1.10.287.130">
    <property type="match status" value="1"/>
</dbReference>
<comment type="catalytic activity">
    <reaction evidence="1">
        <text>ATP + protein L-histidine = ADP + protein N-phospho-L-histidine.</text>
        <dbReference type="EC" id="2.7.13.3"/>
    </reaction>
</comment>
<keyword evidence="10" id="KW-1185">Reference proteome</keyword>
<keyword evidence="5 9" id="KW-0418">Kinase</keyword>
<dbReference type="Pfam" id="PF08448">
    <property type="entry name" value="PAS_4"/>
    <property type="match status" value="1"/>
</dbReference>
<dbReference type="RefSeq" id="WP_266283414.1">
    <property type="nucleotide sequence ID" value="NZ_JAPKNF010000003.1"/>
</dbReference>
<dbReference type="InterPro" id="IPR005467">
    <property type="entry name" value="His_kinase_dom"/>
</dbReference>
<dbReference type="SUPFAM" id="SSF55874">
    <property type="entry name" value="ATPase domain of HSP90 chaperone/DNA topoisomerase II/histidine kinase"/>
    <property type="match status" value="1"/>
</dbReference>
<comment type="caution">
    <text evidence="9">The sequence shown here is derived from an EMBL/GenBank/DDBJ whole genome shotgun (WGS) entry which is preliminary data.</text>
</comment>
<dbReference type="EC" id="2.7.13.3" evidence="2"/>
<dbReference type="GO" id="GO:0004673">
    <property type="term" value="F:protein histidine kinase activity"/>
    <property type="evidence" value="ECO:0007669"/>
    <property type="project" value="UniProtKB-EC"/>
</dbReference>
<evidence type="ECO:0000259" key="8">
    <source>
        <dbReference type="PROSITE" id="PS50109"/>
    </source>
</evidence>
<dbReference type="InterPro" id="IPR035965">
    <property type="entry name" value="PAS-like_dom_sf"/>
</dbReference>
<dbReference type="EMBL" id="JAUSWJ010000001">
    <property type="protein sequence ID" value="MDQ0518009.1"/>
    <property type="molecule type" value="Genomic_DNA"/>
</dbReference>
<name>A0ABU0MAM9_9HYPH</name>
<protein>
    <recommendedName>
        <fullName evidence="2">histidine kinase</fullName>
        <ecNumber evidence="2">2.7.13.3</ecNumber>
    </recommendedName>
</protein>
<dbReference type="Pfam" id="PF00512">
    <property type="entry name" value="HisKA"/>
    <property type="match status" value="1"/>
</dbReference>
<dbReference type="SMART" id="SM00387">
    <property type="entry name" value="HATPase_c"/>
    <property type="match status" value="1"/>
</dbReference>
<evidence type="ECO:0000313" key="9">
    <source>
        <dbReference type="EMBL" id="MDQ0518009.1"/>
    </source>
</evidence>
<keyword evidence="4 9" id="KW-0808">Transferase</keyword>
<evidence type="ECO:0000256" key="1">
    <source>
        <dbReference type="ARBA" id="ARBA00000085"/>
    </source>
</evidence>
<keyword evidence="3" id="KW-0597">Phosphoprotein</keyword>
<dbReference type="PANTHER" id="PTHR45453:SF1">
    <property type="entry name" value="PHOSPHATE REGULON SENSOR PROTEIN PHOR"/>
    <property type="match status" value="1"/>
</dbReference>
<dbReference type="SUPFAM" id="SSF55785">
    <property type="entry name" value="PYP-like sensor domain (PAS domain)"/>
    <property type="match status" value="1"/>
</dbReference>
<dbReference type="SUPFAM" id="SSF47384">
    <property type="entry name" value="Homodimeric domain of signal transducing histidine kinase"/>
    <property type="match status" value="1"/>
</dbReference>
<reference evidence="9 10" key="1">
    <citation type="submission" date="2023-07" db="EMBL/GenBank/DDBJ databases">
        <title>Genomic Encyclopedia of Type Strains, Phase IV (KMG-IV): sequencing the most valuable type-strain genomes for metagenomic binning, comparative biology and taxonomic classification.</title>
        <authorList>
            <person name="Goeker M."/>
        </authorList>
    </citation>
    <scope>NUCLEOTIDE SEQUENCE [LARGE SCALE GENOMIC DNA]</scope>
    <source>
        <strain evidence="9 10">B1-1</strain>
    </source>
</reference>
<gene>
    <name evidence="9" type="ORF">QO015_003622</name>
</gene>
<dbReference type="InterPro" id="IPR036097">
    <property type="entry name" value="HisK_dim/P_sf"/>
</dbReference>
<evidence type="ECO:0000256" key="2">
    <source>
        <dbReference type="ARBA" id="ARBA00012438"/>
    </source>
</evidence>
<keyword evidence="6" id="KW-0902">Two-component regulatory system</keyword>
<proteinExistence type="predicted"/>
<accession>A0ABU0MAM9</accession>
<sequence length="449" mass="48997">MVGLESDMADEAAEAKQSSVGGFFARLAAGRMLLIGLAGILALLVFTEAATLTSAALIFFSVALMLGALPLAVASSADRPSIRRLAQRAPPSVWPETSLKRMADALPEPCIILDRRGYVRYQNRLAENAFPIRPGDPLTFRLRAPDLVAAYERVAAGGRAERLEFAERVPTERWYDAWFAPVEAREGEGRGGFVILLFSDKTEQRRSEKIRVDFVANASHELRTPLASLAGFIETLQGPARDDAAARQRFLGIMHEQATRMSRLIDDLLSLSRIEMKAHMRPEAPVDLVPVLSGVVAAMEPLAREQQVAIESALTEAPVIVAGDRDELVQVFQNLVENACKYGRSGGRVLVEMTPPAGEEGPRVTVRDFGPGISAEHLPRLTERFYRASEGGGSTRGTGLGLAIVKHILNRHRARLLIESQPGQGAAFSVEFPAQRRAPDFDQSVKSEK</sequence>
<dbReference type="InterPro" id="IPR036890">
    <property type="entry name" value="HATPase_C_sf"/>
</dbReference>
<dbReference type="Proteomes" id="UP001223743">
    <property type="component" value="Unassembled WGS sequence"/>
</dbReference>
<dbReference type="Gene3D" id="3.30.565.10">
    <property type="entry name" value="Histidine kinase-like ATPase, C-terminal domain"/>
    <property type="match status" value="1"/>
</dbReference>
<evidence type="ECO:0000256" key="6">
    <source>
        <dbReference type="ARBA" id="ARBA00023012"/>
    </source>
</evidence>
<evidence type="ECO:0000256" key="4">
    <source>
        <dbReference type="ARBA" id="ARBA00022679"/>
    </source>
</evidence>
<dbReference type="CDD" id="cd00082">
    <property type="entry name" value="HisKA"/>
    <property type="match status" value="1"/>
</dbReference>
<feature type="transmembrane region" description="Helical" evidence="7">
    <location>
        <begin position="23"/>
        <end position="46"/>
    </location>
</feature>
<feature type="domain" description="Histidine kinase" evidence="8">
    <location>
        <begin position="217"/>
        <end position="436"/>
    </location>
</feature>
<keyword evidence="7" id="KW-1133">Transmembrane helix</keyword>
<dbReference type="Gene3D" id="3.30.450.20">
    <property type="entry name" value="PAS domain"/>
    <property type="match status" value="1"/>
</dbReference>
<evidence type="ECO:0000256" key="5">
    <source>
        <dbReference type="ARBA" id="ARBA00022777"/>
    </source>
</evidence>
<dbReference type="InterPro" id="IPR003594">
    <property type="entry name" value="HATPase_dom"/>
</dbReference>
<keyword evidence="7" id="KW-0812">Transmembrane</keyword>
<dbReference type="InterPro" id="IPR013656">
    <property type="entry name" value="PAS_4"/>
</dbReference>
<dbReference type="InterPro" id="IPR004358">
    <property type="entry name" value="Sig_transdc_His_kin-like_C"/>
</dbReference>
<evidence type="ECO:0000313" key="10">
    <source>
        <dbReference type="Proteomes" id="UP001223743"/>
    </source>
</evidence>
<feature type="transmembrane region" description="Helical" evidence="7">
    <location>
        <begin position="52"/>
        <end position="74"/>
    </location>
</feature>
<keyword evidence="7" id="KW-0472">Membrane</keyword>
<dbReference type="Pfam" id="PF02518">
    <property type="entry name" value="HATPase_c"/>
    <property type="match status" value="1"/>
</dbReference>
<dbReference type="PANTHER" id="PTHR45453">
    <property type="entry name" value="PHOSPHATE REGULON SENSOR PROTEIN PHOR"/>
    <property type="match status" value="1"/>
</dbReference>
<dbReference type="SMART" id="SM00388">
    <property type="entry name" value="HisKA"/>
    <property type="match status" value="1"/>
</dbReference>